<protein>
    <recommendedName>
        <fullName evidence="6">Transcription repressor</fullName>
    </recommendedName>
    <alternativeName>
        <fullName evidence="6">Ovate family protein</fullName>
    </alternativeName>
</protein>
<proteinExistence type="predicted"/>
<organism evidence="9">
    <name type="scientific">Salvia splendens</name>
    <name type="common">Scarlet sage</name>
    <dbReference type="NCBI Taxonomy" id="180675"/>
    <lineage>
        <taxon>Eukaryota</taxon>
        <taxon>Viridiplantae</taxon>
        <taxon>Streptophyta</taxon>
        <taxon>Embryophyta</taxon>
        <taxon>Tracheophyta</taxon>
        <taxon>Spermatophyta</taxon>
        <taxon>Magnoliopsida</taxon>
        <taxon>eudicotyledons</taxon>
        <taxon>Gunneridae</taxon>
        <taxon>Pentapetalae</taxon>
        <taxon>asterids</taxon>
        <taxon>lamiids</taxon>
        <taxon>Lamiales</taxon>
        <taxon>Lamiaceae</taxon>
        <taxon>Nepetoideae</taxon>
        <taxon>Mentheae</taxon>
        <taxon>Salviinae</taxon>
        <taxon>Salvia</taxon>
        <taxon>Salvia subgen. Calosphace</taxon>
        <taxon>core Calosphace</taxon>
    </lineage>
</organism>
<dbReference type="Proteomes" id="UP000298416">
    <property type="component" value="Unassembled WGS sequence"/>
</dbReference>
<comment type="subcellular location">
    <subcellularLocation>
        <location evidence="1 6">Nucleus</location>
    </subcellularLocation>
</comment>
<dbReference type="PANTHER" id="PTHR33057">
    <property type="entry name" value="TRANSCRIPTION REPRESSOR OFP7-RELATED"/>
    <property type="match status" value="1"/>
</dbReference>
<keyword evidence="2 6" id="KW-0678">Repressor</keyword>
<keyword evidence="3 6" id="KW-0805">Transcription regulation</keyword>
<keyword evidence="4 6" id="KW-0804">Transcription</keyword>
<sequence>MGNHRFKLSDMMPNAWFYKLRDMSKIRSHNPSHSIKKNMQSSAPNPRKSFYSTSDSGYVRMDTKLCLSPMNPKFSDSRFPHEPPRKSAKRRAKRRTVYTPSPRKIAPSEAEIPAWLNNHAGNIQVGPTSPVRMDFLESSLSGFECEEGSCGCDIIIDVDDVSYDATVPTDDNSMAEFNMISEQGLPPIRTKPAAFNGASVKSPGRSVGGRKSFSGGVKIRGNGRRLGRRKPGGRRRRNGEEEGKKGAFFSESFAIVKASFDPEKDFRESMMEMIVENNLRESKDLEELLACYLSLNSNNYHDMIIKAFEQIWAQLHL</sequence>
<reference evidence="9" key="2">
    <citation type="submission" date="2020-08" db="EMBL/GenBank/DDBJ databases">
        <title>Plant Genome Project.</title>
        <authorList>
            <person name="Zhang R.-G."/>
        </authorList>
    </citation>
    <scope>NUCLEOTIDE SEQUENCE</scope>
    <source>
        <strain evidence="9">Huo1</strain>
        <tissue evidence="9">Leaf</tissue>
    </source>
</reference>
<gene>
    <name evidence="9" type="ORF">SASPL_155366</name>
</gene>
<dbReference type="Pfam" id="PF13724">
    <property type="entry name" value="DNA_binding_2"/>
    <property type="match status" value="1"/>
</dbReference>
<evidence type="ECO:0000256" key="6">
    <source>
        <dbReference type="RuleBase" id="RU367028"/>
    </source>
</evidence>
<dbReference type="PROSITE" id="PS51754">
    <property type="entry name" value="OVATE"/>
    <property type="match status" value="1"/>
</dbReference>
<dbReference type="GO" id="GO:0003677">
    <property type="term" value="F:DNA binding"/>
    <property type="evidence" value="ECO:0007669"/>
    <property type="project" value="InterPro"/>
</dbReference>
<evidence type="ECO:0000256" key="1">
    <source>
        <dbReference type="ARBA" id="ARBA00004123"/>
    </source>
</evidence>
<dbReference type="Pfam" id="PF04844">
    <property type="entry name" value="Ovate"/>
    <property type="match status" value="1"/>
</dbReference>
<evidence type="ECO:0000256" key="5">
    <source>
        <dbReference type="ARBA" id="ARBA00023242"/>
    </source>
</evidence>
<evidence type="ECO:0000256" key="7">
    <source>
        <dbReference type="SAM" id="MobiDB-lite"/>
    </source>
</evidence>
<dbReference type="AlphaFoldDB" id="A0A8X8W1X2"/>
<evidence type="ECO:0000313" key="10">
    <source>
        <dbReference type="Proteomes" id="UP000298416"/>
    </source>
</evidence>
<keyword evidence="10" id="KW-1185">Reference proteome</keyword>
<dbReference type="NCBIfam" id="TIGR01568">
    <property type="entry name" value="A_thal_3678"/>
    <property type="match status" value="1"/>
</dbReference>
<accession>A0A8X8W1X2</accession>
<feature type="region of interest" description="Disordered" evidence="7">
    <location>
        <begin position="198"/>
        <end position="242"/>
    </location>
</feature>
<dbReference type="GO" id="GO:0005634">
    <property type="term" value="C:nucleus"/>
    <property type="evidence" value="ECO:0007669"/>
    <property type="project" value="UniProtKB-SubCell"/>
</dbReference>
<evidence type="ECO:0000313" key="9">
    <source>
        <dbReference type="EMBL" id="KAG6386463.1"/>
    </source>
</evidence>
<evidence type="ECO:0000256" key="3">
    <source>
        <dbReference type="ARBA" id="ARBA00023015"/>
    </source>
</evidence>
<name>A0A8X8W1X2_SALSN</name>
<comment type="caution">
    <text evidence="9">The sequence shown here is derived from an EMBL/GenBank/DDBJ whole genome shotgun (WGS) entry which is preliminary data.</text>
</comment>
<comment type="function">
    <text evidence="6">Transcriptional repressor that regulates multiple aspects of plant growth and development.</text>
</comment>
<dbReference type="PANTHER" id="PTHR33057:SF128">
    <property type="entry name" value="TRANSCRIPTION REPRESSOR OFP3"/>
    <property type="match status" value="1"/>
</dbReference>
<feature type="compositionally biased region" description="Basic and acidic residues" evidence="7">
    <location>
        <begin position="75"/>
        <end position="85"/>
    </location>
</feature>
<dbReference type="InterPro" id="IPR006458">
    <property type="entry name" value="Ovate_C"/>
</dbReference>
<feature type="compositionally biased region" description="Basic residues" evidence="7">
    <location>
        <begin position="221"/>
        <end position="237"/>
    </location>
</feature>
<feature type="compositionally biased region" description="Polar residues" evidence="7">
    <location>
        <begin position="37"/>
        <end position="55"/>
    </location>
</feature>
<feature type="region of interest" description="Disordered" evidence="7">
    <location>
        <begin position="28"/>
        <end position="55"/>
    </location>
</feature>
<evidence type="ECO:0000259" key="8">
    <source>
        <dbReference type="PROSITE" id="PS51754"/>
    </source>
</evidence>
<dbReference type="EMBL" id="PNBA02000022">
    <property type="protein sequence ID" value="KAG6386463.1"/>
    <property type="molecule type" value="Genomic_DNA"/>
</dbReference>
<dbReference type="InterPro" id="IPR025830">
    <property type="entry name" value="DNA_bnd_dom_ovate"/>
</dbReference>
<feature type="domain" description="OVATE" evidence="8">
    <location>
        <begin position="255"/>
        <end position="314"/>
    </location>
</feature>
<dbReference type="InterPro" id="IPR038933">
    <property type="entry name" value="Ovate"/>
</dbReference>
<feature type="compositionally biased region" description="Basic residues" evidence="7">
    <location>
        <begin position="86"/>
        <end position="96"/>
    </location>
</feature>
<dbReference type="OrthoDB" id="1928390at2759"/>
<feature type="region of interest" description="Disordered" evidence="7">
    <location>
        <begin position="69"/>
        <end position="101"/>
    </location>
</feature>
<evidence type="ECO:0000256" key="2">
    <source>
        <dbReference type="ARBA" id="ARBA00022491"/>
    </source>
</evidence>
<reference evidence="9" key="1">
    <citation type="submission" date="2018-01" db="EMBL/GenBank/DDBJ databases">
        <authorList>
            <person name="Mao J.F."/>
        </authorList>
    </citation>
    <scope>NUCLEOTIDE SEQUENCE</scope>
    <source>
        <strain evidence="9">Huo1</strain>
        <tissue evidence="9">Leaf</tissue>
    </source>
</reference>
<keyword evidence="5 6" id="KW-0539">Nucleus</keyword>
<dbReference type="GO" id="GO:0045892">
    <property type="term" value="P:negative regulation of DNA-templated transcription"/>
    <property type="evidence" value="ECO:0007669"/>
    <property type="project" value="UniProtKB-UniRule"/>
</dbReference>
<evidence type="ECO:0000256" key="4">
    <source>
        <dbReference type="ARBA" id="ARBA00023163"/>
    </source>
</evidence>